<reference evidence="3" key="2">
    <citation type="submission" date="2020-09" db="EMBL/GenBank/DDBJ databases">
        <authorList>
            <person name="Sun Q."/>
            <person name="Ohkuma M."/>
        </authorList>
    </citation>
    <scope>NUCLEOTIDE SEQUENCE</scope>
    <source>
        <strain evidence="3">JCM 4234</strain>
    </source>
</reference>
<reference evidence="3" key="1">
    <citation type="journal article" date="2014" name="Int. J. Syst. Evol. Microbiol.">
        <title>Complete genome sequence of Corynebacterium casei LMG S-19264T (=DSM 44701T), isolated from a smear-ripened cheese.</title>
        <authorList>
            <consortium name="US DOE Joint Genome Institute (JGI-PGF)"/>
            <person name="Walter F."/>
            <person name="Albersmeier A."/>
            <person name="Kalinowski J."/>
            <person name="Ruckert C."/>
        </authorList>
    </citation>
    <scope>NUCLEOTIDE SEQUENCE</scope>
    <source>
        <strain evidence="3">JCM 4234</strain>
    </source>
</reference>
<evidence type="ECO:0000313" key="4">
    <source>
        <dbReference type="Proteomes" id="UP000653493"/>
    </source>
</evidence>
<keyword evidence="4" id="KW-1185">Reference proteome</keyword>
<feature type="compositionally biased region" description="Basic residues" evidence="1">
    <location>
        <begin position="13"/>
        <end position="30"/>
    </location>
</feature>
<dbReference type="AlphaFoldDB" id="A0A918GKL5"/>
<feature type="region of interest" description="Disordered" evidence="1">
    <location>
        <begin position="91"/>
        <end position="111"/>
    </location>
</feature>
<sequence>MRSGESAYEARTPARRPARGAAGRRRRAAARVRDGDTAVAGEPAGPGGRRGTSRTAGHWIGAGGRPVVAVTDAATAAEVRRADATARLVPHGRRELRAATAAPRSPPRVAGTAWTVDHRSNEVVVRGDRTVPPGDRAVLTDAARELGGLVRAERTEGASPRGRAGRGPSCRRRGAVRPGST</sequence>
<proteinExistence type="predicted"/>
<dbReference type="GO" id="GO:0005576">
    <property type="term" value="C:extracellular region"/>
    <property type="evidence" value="ECO:0007669"/>
    <property type="project" value="InterPro"/>
</dbReference>
<comment type="caution">
    <text evidence="3">The sequence shown here is derived from an EMBL/GenBank/DDBJ whole genome shotgun (WGS) entry which is preliminary data.</text>
</comment>
<protein>
    <recommendedName>
        <fullName evidence="2">Peptidase S1A alpha-lytic prodomain domain-containing protein</fullName>
    </recommendedName>
</protein>
<dbReference type="GO" id="GO:0008236">
    <property type="term" value="F:serine-type peptidase activity"/>
    <property type="evidence" value="ECO:0007669"/>
    <property type="project" value="InterPro"/>
</dbReference>
<dbReference type="EMBL" id="BMSL01000009">
    <property type="protein sequence ID" value="GGS42762.1"/>
    <property type="molecule type" value="Genomic_DNA"/>
</dbReference>
<dbReference type="InterPro" id="IPR004236">
    <property type="entry name" value="Pept_S1_alpha_lytic"/>
</dbReference>
<organism evidence="3 4">
    <name type="scientific">Streptomyces griseoviridis</name>
    <dbReference type="NCBI Taxonomy" id="45398"/>
    <lineage>
        <taxon>Bacteria</taxon>
        <taxon>Bacillati</taxon>
        <taxon>Actinomycetota</taxon>
        <taxon>Actinomycetes</taxon>
        <taxon>Kitasatosporales</taxon>
        <taxon>Streptomycetaceae</taxon>
        <taxon>Streptomyces</taxon>
    </lineage>
</organism>
<gene>
    <name evidence="3" type="ORF">GCM10010238_35460</name>
</gene>
<dbReference type="Pfam" id="PF02983">
    <property type="entry name" value="Pro_Al_protease"/>
    <property type="match status" value="1"/>
</dbReference>
<name>A0A918GKL5_STRGD</name>
<evidence type="ECO:0000256" key="1">
    <source>
        <dbReference type="SAM" id="MobiDB-lite"/>
    </source>
</evidence>
<feature type="compositionally biased region" description="Low complexity" evidence="1">
    <location>
        <begin position="98"/>
        <end position="110"/>
    </location>
</feature>
<feature type="region of interest" description="Disordered" evidence="1">
    <location>
        <begin position="1"/>
        <end position="61"/>
    </location>
</feature>
<dbReference type="GO" id="GO:0006508">
    <property type="term" value="P:proteolysis"/>
    <property type="evidence" value="ECO:0007669"/>
    <property type="project" value="InterPro"/>
</dbReference>
<accession>A0A918GKL5</accession>
<dbReference type="Proteomes" id="UP000653493">
    <property type="component" value="Unassembled WGS sequence"/>
</dbReference>
<feature type="region of interest" description="Disordered" evidence="1">
    <location>
        <begin position="149"/>
        <end position="181"/>
    </location>
</feature>
<evidence type="ECO:0000313" key="3">
    <source>
        <dbReference type="EMBL" id="GGS42762.1"/>
    </source>
</evidence>
<feature type="domain" description="Peptidase S1A alpha-lytic prodomain" evidence="2">
    <location>
        <begin position="94"/>
        <end position="143"/>
    </location>
</feature>
<feature type="compositionally biased region" description="Low complexity" evidence="1">
    <location>
        <begin position="157"/>
        <end position="168"/>
    </location>
</feature>
<evidence type="ECO:0000259" key="2">
    <source>
        <dbReference type="Pfam" id="PF02983"/>
    </source>
</evidence>